<sequence length="76" mass="8073">MTFLVQDGTGTDLAALPGVRIRSQAEPILPPSAGARWDTPPWQPTGTRPAPLPLHPSAHLKAALRDALRLHSPALP</sequence>
<evidence type="ECO:0000313" key="2">
    <source>
        <dbReference type="EMBL" id="KAB7835522.1"/>
    </source>
</evidence>
<name>A0A5N5W1I2_STRMB</name>
<comment type="caution">
    <text evidence="2">The sequence shown here is derived from an EMBL/GenBank/DDBJ whole genome shotgun (WGS) entry which is preliminary data.</text>
</comment>
<protein>
    <submittedName>
        <fullName evidence="2">Uncharacterized protein</fullName>
    </submittedName>
</protein>
<dbReference type="EMBL" id="VOKX01000107">
    <property type="protein sequence ID" value="KAB7835522.1"/>
    <property type="molecule type" value="Genomic_DNA"/>
</dbReference>
<proteinExistence type="predicted"/>
<feature type="region of interest" description="Disordered" evidence="1">
    <location>
        <begin position="25"/>
        <end position="55"/>
    </location>
</feature>
<dbReference type="OrthoDB" id="4278112at2"/>
<dbReference type="AlphaFoldDB" id="A0A5N5W1I2"/>
<dbReference type="RefSeq" id="WP_152265299.1">
    <property type="nucleotide sequence ID" value="NZ_VOKX01000107.1"/>
</dbReference>
<dbReference type="Proteomes" id="UP000327000">
    <property type="component" value="Unassembled WGS sequence"/>
</dbReference>
<gene>
    <name evidence="2" type="ORF">FRZ00_26905</name>
</gene>
<reference evidence="2 3" key="1">
    <citation type="journal article" date="2019" name="Microb. Cell Fact.">
        <title>Exploring novel herbicidin analogues by transcriptional regulator overexpression and MS/MS molecular networking.</title>
        <authorList>
            <person name="Shi Y."/>
            <person name="Gu R."/>
            <person name="Li Y."/>
            <person name="Wang X."/>
            <person name="Ren W."/>
            <person name="Li X."/>
            <person name="Wang L."/>
            <person name="Xie Y."/>
            <person name="Hong B."/>
        </authorList>
    </citation>
    <scope>NUCLEOTIDE SEQUENCE [LARGE SCALE GENOMIC DNA]</scope>
    <source>
        <strain evidence="2 3">US-43</strain>
    </source>
</reference>
<keyword evidence="3" id="KW-1185">Reference proteome</keyword>
<organism evidence="2 3">
    <name type="scientific">Streptomyces mobaraensis</name>
    <name type="common">Streptoverticillium mobaraense</name>
    <dbReference type="NCBI Taxonomy" id="35621"/>
    <lineage>
        <taxon>Bacteria</taxon>
        <taxon>Bacillati</taxon>
        <taxon>Actinomycetota</taxon>
        <taxon>Actinomycetes</taxon>
        <taxon>Kitasatosporales</taxon>
        <taxon>Streptomycetaceae</taxon>
        <taxon>Streptomyces</taxon>
    </lineage>
</organism>
<evidence type="ECO:0000313" key="3">
    <source>
        <dbReference type="Proteomes" id="UP000327000"/>
    </source>
</evidence>
<accession>A0A5N5W1I2</accession>
<evidence type="ECO:0000256" key="1">
    <source>
        <dbReference type="SAM" id="MobiDB-lite"/>
    </source>
</evidence>